<dbReference type="EMBL" id="BLXZ01000006">
    <property type="protein sequence ID" value="GFO69519.1"/>
    <property type="molecule type" value="Genomic_DNA"/>
</dbReference>
<feature type="signal peptide" evidence="1">
    <location>
        <begin position="1"/>
        <end position="20"/>
    </location>
</feature>
<keyword evidence="3" id="KW-1185">Reference proteome</keyword>
<organism evidence="2 3">
    <name type="scientific">Geomonas limicola</name>
    <dbReference type="NCBI Taxonomy" id="2740186"/>
    <lineage>
        <taxon>Bacteria</taxon>
        <taxon>Pseudomonadati</taxon>
        <taxon>Thermodesulfobacteriota</taxon>
        <taxon>Desulfuromonadia</taxon>
        <taxon>Geobacterales</taxon>
        <taxon>Geobacteraceae</taxon>
        <taxon>Geomonas</taxon>
    </lineage>
</organism>
<dbReference type="Proteomes" id="UP000587586">
    <property type="component" value="Unassembled WGS sequence"/>
</dbReference>
<evidence type="ECO:0000313" key="2">
    <source>
        <dbReference type="EMBL" id="GFO69519.1"/>
    </source>
</evidence>
<evidence type="ECO:0000313" key="3">
    <source>
        <dbReference type="Proteomes" id="UP000587586"/>
    </source>
</evidence>
<gene>
    <name evidence="2" type="ORF">GMLC_30980</name>
</gene>
<keyword evidence="1" id="KW-0732">Signal</keyword>
<dbReference type="RefSeq" id="WP_183362094.1">
    <property type="nucleotide sequence ID" value="NZ_BLXZ01000006.1"/>
</dbReference>
<proteinExistence type="predicted"/>
<accession>A0A6V8NEH1</accession>
<protein>
    <submittedName>
        <fullName evidence="2">Uncharacterized protein</fullName>
    </submittedName>
</protein>
<dbReference type="SUPFAM" id="SSF48695">
    <property type="entry name" value="Multiheme cytochromes"/>
    <property type="match status" value="1"/>
</dbReference>
<reference evidence="3" key="1">
    <citation type="submission" date="2020-06" db="EMBL/GenBank/DDBJ databases">
        <title>Draft genomic sequecing of Geomonas sp. Red745.</title>
        <authorList>
            <person name="Itoh H."/>
            <person name="Xu Z.X."/>
            <person name="Ushijima N."/>
            <person name="Masuda Y."/>
            <person name="Shiratori Y."/>
            <person name="Senoo K."/>
        </authorList>
    </citation>
    <scope>NUCLEOTIDE SEQUENCE [LARGE SCALE GENOMIC DNA]</scope>
    <source>
        <strain evidence="3">Red745</strain>
    </source>
</reference>
<name>A0A6V8NEH1_9BACT</name>
<feature type="chain" id="PRO_5028024520" evidence="1">
    <location>
        <begin position="21"/>
        <end position="101"/>
    </location>
</feature>
<dbReference type="InterPro" id="IPR036280">
    <property type="entry name" value="Multihaem_cyt_sf"/>
</dbReference>
<evidence type="ECO:0000256" key="1">
    <source>
        <dbReference type="SAM" id="SignalP"/>
    </source>
</evidence>
<comment type="caution">
    <text evidence="2">The sequence shown here is derived from an EMBL/GenBank/DDBJ whole genome shotgun (WGS) entry which is preliminary data.</text>
</comment>
<sequence length="101" mass="10369">MKNVLVALAALALIAPGASAALAAQPADFDAQAQFAEGNPPVIPHKIVDNAKGESCLTCHLDLSGASKAPLCPHPVRVYCTSCHVRSDLGTPATLKGKVKK</sequence>
<dbReference type="AlphaFoldDB" id="A0A6V8NEH1"/>